<feature type="domain" description="C2H2-type" evidence="7">
    <location>
        <begin position="376"/>
        <end position="399"/>
    </location>
</feature>
<evidence type="ECO:0000256" key="1">
    <source>
        <dbReference type="ARBA" id="ARBA00022723"/>
    </source>
</evidence>
<evidence type="ECO:0000259" key="7">
    <source>
        <dbReference type="PROSITE" id="PS50157"/>
    </source>
</evidence>
<feature type="region of interest" description="Disordered" evidence="6">
    <location>
        <begin position="511"/>
        <end position="541"/>
    </location>
</feature>
<evidence type="ECO:0000313" key="8">
    <source>
        <dbReference type="EMBL" id="VDK54194.1"/>
    </source>
</evidence>
<keyword evidence="3 5" id="KW-0863">Zinc-finger</keyword>
<organism evidence="10">
    <name type="scientific">Anisakis simplex</name>
    <name type="common">Herring worm</name>
    <dbReference type="NCBI Taxonomy" id="6269"/>
    <lineage>
        <taxon>Eukaryota</taxon>
        <taxon>Metazoa</taxon>
        <taxon>Ecdysozoa</taxon>
        <taxon>Nematoda</taxon>
        <taxon>Chromadorea</taxon>
        <taxon>Rhabditida</taxon>
        <taxon>Spirurina</taxon>
        <taxon>Ascaridomorpha</taxon>
        <taxon>Ascaridoidea</taxon>
        <taxon>Anisakidae</taxon>
        <taxon>Anisakis</taxon>
        <taxon>Anisakis simplex complex</taxon>
    </lineage>
</organism>
<gene>
    <name evidence="8" type="ORF">ASIM_LOCUS15084</name>
</gene>
<dbReference type="AlphaFoldDB" id="A0A0M3K3Y6"/>
<evidence type="ECO:0000256" key="2">
    <source>
        <dbReference type="ARBA" id="ARBA00022737"/>
    </source>
</evidence>
<feature type="region of interest" description="Disordered" evidence="6">
    <location>
        <begin position="438"/>
        <end position="463"/>
    </location>
</feature>
<reference evidence="10" key="1">
    <citation type="submission" date="2017-02" db="UniProtKB">
        <authorList>
            <consortium name="WormBaseParasite"/>
        </authorList>
    </citation>
    <scope>IDENTIFICATION</scope>
</reference>
<proteinExistence type="predicted"/>
<feature type="compositionally biased region" description="Basic and acidic residues" evidence="6">
    <location>
        <begin position="251"/>
        <end position="270"/>
    </location>
</feature>
<evidence type="ECO:0000313" key="10">
    <source>
        <dbReference type="WBParaSite" id="ASIM_0001567701-mRNA-1"/>
    </source>
</evidence>
<dbReference type="GO" id="GO:0008270">
    <property type="term" value="F:zinc ion binding"/>
    <property type="evidence" value="ECO:0007669"/>
    <property type="project" value="UniProtKB-KW"/>
</dbReference>
<evidence type="ECO:0000256" key="5">
    <source>
        <dbReference type="PROSITE-ProRule" id="PRU00042"/>
    </source>
</evidence>
<dbReference type="GO" id="GO:0005634">
    <property type="term" value="C:nucleus"/>
    <property type="evidence" value="ECO:0007669"/>
    <property type="project" value="TreeGrafter"/>
</dbReference>
<dbReference type="GO" id="GO:0010468">
    <property type="term" value="P:regulation of gene expression"/>
    <property type="evidence" value="ECO:0007669"/>
    <property type="project" value="TreeGrafter"/>
</dbReference>
<dbReference type="PROSITE" id="PS00028">
    <property type="entry name" value="ZINC_FINGER_C2H2_1"/>
    <property type="match status" value="3"/>
</dbReference>
<dbReference type="SMART" id="SM00355">
    <property type="entry name" value="ZnF_C2H2"/>
    <property type="match status" value="5"/>
</dbReference>
<dbReference type="PANTHER" id="PTHR24403:SF67">
    <property type="entry name" value="FI01116P-RELATED"/>
    <property type="match status" value="1"/>
</dbReference>
<name>A0A0M3K3Y6_ANISI</name>
<keyword evidence="9" id="KW-1185">Reference proteome</keyword>
<evidence type="ECO:0000313" key="9">
    <source>
        <dbReference type="Proteomes" id="UP000267096"/>
    </source>
</evidence>
<feature type="compositionally biased region" description="Basic and acidic residues" evidence="6">
    <location>
        <begin position="446"/>
        <end position="463"/>
    </location>
</feature>
<reference evidence="8 9" key="2">
    <citation type="submission" date="2018-11" db="EMBL/GenBank/DDBJ databases">
        <authorList>
            <consortium name="Pathogen Informatics"/>
        </authorList>
    </citation>
    <scope>NUCLEOTIDE SEQUENCE [LARGE SCALE GENOMIC DNA]</scope>
</reference>
<dbReference type="InterPro" id="IPR013087">
    <property type="entry name" value="Znf_C2H2_type"/>
</dbReference>
<evidence type="ECO:0000256" key="3">
    <source>
        <dbReference type="ARBA" id="ARBA00022771"/>
    </source>
</evidence>
<dbReference type="PROSITE" id="PS50157">
    <property type="entry name" value="ZINC_FINGER_C2H2_2"/>
    <property type="match status" value="3"/>
</dbReference>
<feature type="region of interest" description="Disordered" evidence="6">
    <location>
        <begin position="64"/>
        <end position="105"/>
    </location>
</feature>
<feature type="domain" description="C2H2-type" evidence="7">
    <location>
        <begin position="278"/>
        <end position="306"/>
    </location>
</feature>
<keyword evidence="1" id="KW-0479">Metal-binding</keyword>
<feature type="region of interest" description="Disordered" evidence="6">
    <location>
        <begin position="215"/>
        <end position="270"/>
    </location>
</feature>
<dbReference type="PANTHER" id="PTHR24403">
    <property type="entry name" value="ZINC FINGER PROTEIN"/>
    <property type="match status" value="1"/>
</dbReference>
<feature type="compositionally biased region" description="Low complexity" evidence="6">
    <location>
        <begin position="180"/>
        <end position="194"/>
    </location>
</feature>
<accession>A0A0M3K3Y6</accession>
<keyword evidence="4" id="KW-0862">Zinc</keyword>
<dbReference type="InterPro" id="IPR050688">
    <property type="entry name" value="Zinc_finger/UBP_domain"/>
</dbReference>
<dbReference type="EMBL" id="UYRR01032102">
    <property type="protein sequence ID" value="VDK54194.1"/>
    <property type="molecule type" value="Genomic_DNA"/>
</dbReference>
<feature type="region of interest" description="Disordered" evidence="6">
    <location>
        <begin position="143"/>
        <end position="194"/>
    </location>
</feature>
<protein>
    <submittedName>
        <fullName evidence="10">Putative zinc finger protein (inferred by orthology to a C. elegans protein)</fullName>
    </submittedName>
</protein>
<keyword evidence="2" id="KW-0677">Repeat</keyword>
<evidence type="ECO:0000256" key="6">
    <source>
        <dbReference type="SAM" id="MobiDB-lite"/>
    </source>
</evidence>
<evidence type="ECO:0000256" key="4">
    <source>
        <dbReference type="ARBA" id="ARBA00022833"/>
    </source>
</evidence>
<feature type="domain" description="C2H2-type" evidence="7">
    <location>
        <begin position="315"/>
        <end position="344"/>
    </location>
</feature>
<dbReference type="Proteomes" id="UP000267096">
    <property type="component" value="Unassembled WGS sequence"/>
</dbReference>
<dbReference type="Gene3D" id="3.30.160.60">
    <property type="entry name" value="Classic Zinc Finger"/>
    <property type="match status" value="1"/>
</dbReference>
<dbReference type="OrthoDB" id="3437960at2759"/>
<sequence length="541" mass="60028">MAFAHRTKHQCHLCAYSSSVKAELKKHIVANHENGVRCTIDGCNITIAYNRLKRHIQEVHQAKHDVKAKRRCAETELEPEQRQGISSRTVEQKHDLETTDDGDMIETTSANQTAGLPSDHNSSKDLDKGDLIAKQRDEMADCNDENNNAMRSSPVAPELHSNDSKQDSLSGNENSKSDGADSLSSCSSGKSRASCSEVPSCVATCSSVLDGHHKSVGDADGGAESDGGSFGSRRGQEDSWDEEFELTQSERTTREDGRIDTEDGNESKVDDGIRQGDFKCAICGRCYRSHRDEKRHYRRVHERSYNETVQRKKKLACPQDGCSKVFSLLAKLREHQACHNGNINGFDGEAIISCDNCERKFKNRAVYAMDWSEAIISCDNCERKFKNRAVYATHLRRYHQMSIRDVNCSPHFVTMLDCKAAQRSSLCCSQNQRDHDGQTIGTNRETNLHLHPDKSQTERQKARNDCAIVTNKEAVNNDCNKRSNNATESDGCCMDAKVNCDLKDGNSLELGVSDGSSKDGVQPEDSCDSLATTKLSSSSQL</sequence>
<dbReference type="WBParaSite" id="ASIM_0001567701-mRNA-1">
    <property type="protein sequence ID" value="ASIM_0001567701-mRNA-1"/>
    <property type="gene ID" value="ASIM_0001567701"/>
</dbReference>
<feature type="compositionally biased region" description="Polar residues" evidence="6">
    <location>
        <begin position="529"/>
        <end position="541"/>
    </location>
</feature>